<protein>
    <submittedName>
        <fullName evidence="1">Uncharacterized protein</fullName>
    </submittedName>
</protein>
<dbReference type="Proteomes" id="UP000246991">
    <property type="component" value="Unassembled WGS sequence"/>
</dbReference>
<dbReference type="AlphaFoldDB" id="A0A317SH61"/>
<comment type="caution">
    <text evidence="1">The sequence shown here is derived from an EMBL/GenBank/DDBJ whole genome shotgun (WGS) entry which is preliminary data.</text>
</comment>
<organism evidence="1 2">
    <name type="scientific">Tuber magnatum</name>
    <name type="common">white Piedmont truffle</name>
    <dbReference type="NCBI Taxonomy" id="42249"/>
    <lineage>
        <taxon>Eukaryota</taxon>
        <taxon>Fungi</taxon>
        <taxon>Dikarya</taxon>
        <taxon>Ascomycota</taxon>
        <taxon>Pezizomycotina</taxon>
        <taxon>Pezizomycetes</taxon>
        <taxon>Pezizales</taxon>
        <taxon>Tuberaceae</taxon>
        <taxon>Tuber</taxon>
    </lineage>
</organism>
<keyword evidence="2" id="KW-1185">Reference proteome</keyword>
<name>A0A317SH61_9PEZI</name>
<sequence>MVSNRLVPESPLIWFSDRLKHSASQPAVSGFATQNPCLMLSSYLLQSSVTESAQRTRGQGQQLPLPRTVIGHVHSPTTILNESEVSNSLVPGPCLAPCSLTLYNTQRIRGERLSSSIMGKRLTMSTDFLNRLPIQRSPNVNNRIAPYSESILCTYTLQLSACLIPTIVLSRKNSARLTQQVSCAKDVLDPFTHKLSQPAGHPSAITCAT</sequence>
<evidence type="ECO:0000313" key="1">
    <source>
        <dbReference type="EMBL" id="PWW73854.1"/>
    </source>
</evidence>
<dbReference type="EMBL" id="PYWC01000072">
    <property type="protein sequence ID" value="PWW73854.1"/>
    <property type="molecule type" value="Genomic_DNA"/>
</dbReference>
<gene>
    <name evidence="1" type="ORF">C7212DRAFT_346567</name>
</gene>
<proteinExistence type="predicted"/>
<reference evidence="1 2" key="1">
    <citation type="submission" date="2018-03" db="EMBL/GenBank/DDBJ databases">
        <title>Genomes of Pezizomycetes fungi and the evolution of truffles.</title>
        <authorList>
            <person name="Murat C."/>
            <person name="Payen T."/>
            <person name="Noel B."/>
            <person name="Kuo A."/>
            <person name="Martin F.M."/>
        </authorList>
    </citation>
    <scope>NUCLEOTIDE SEQUENCE [LARGE SCALE GENOMIC DNA]</scope>
    <source>
        <strain evidence="1">091103-1</strain>
    </source>
</reference>
<evidence type="ECO:0000313" key="2">
    <source>
        <dbReference type="Proteomes" id="UP000246991"/>
    </source>
</evidence>
<accession>A0A317SH61</accession>